<sequence length="92" mass="10775">MLIYFDHYQYFGQHLPKSKRSELEGDRSCKVEVLVWLSWESDCSATSRQHLCCLDLGEQSDRCSDLLRDRKELFIVNSEDYSCSSFLGNLDK</sequence>
<evidence type="ECO:0000313" key="1">
    <source>
        <dbReference type="EMBL" id="KAK9498729.1"/>
    </source>
</evidence>
<name>A0AAW1CR42_9HEMI</name>
<evidence type="ECO:0000313" key="2">
    <source>
        <dbReference type="Proteomes" id="UP001461498"/>
    </source>
</evidence>
<accession>A0AAW1CR42</accession>
<dbReference type="Proteomes" id="UP001461498">
    <property type="component" value="Unassembled WGS sequence"/>
</dbReference>
<keyword evidence="2" id="KW-1185">Reference proteome</keyword>
<organism evidence="1 2">
    <name type="scientific">Rhynocoris fuscipes</name>
    <dbReference type="NCBI Taxonomy" id="488301"/>
    <lineage>
        <taxon>Eukaryota</taxon>
        <taxon>Metazoa</taxon>
        <taxon>Ecdysozoa</taxon>
        <taxon>Arthropoda</taxon>
        <taxon>Hexapoda</taxon>
        <taxon>Insecta</taxon>
        <taxon>Pterygota</taxon>
        <taxon>Neoptera</taxon>
        <taxon>Paraneoptera</taxon>
        <taxon>Hemiptera</taxon>
        <taxon>Heteroptera</taxon>
        <taxon>Panheteroptera</taxon>
        <taxon>Cimicomorpha</taxon>
        <taxon>Reduviidae</taxon>
        <taxon>Harpactorinae</taxon>
        <taxon>Harpactorini</taxon>
        <taxon>Rhynocoris</taxon>
    </lineage>
</organism>
<proteinExistence type="predicted"/>
<reference evidence="1 2" key="1">
    <citation type="submission" date="2022-12" db="EMBL/GenBank/DDBJ databases">
        <title>Chromosome-level genome assembly of true bugs.</title>
        <authorList>
            <person name="Ma L."/>
            <person name="Li H."/>
        </authorList>
    </citation>
    <scope>NUCLEOTIDE SEQUENCE [LARGE SCALE GENOMIC DNA]</scope>
    <source>
        <strain evidence="1">Lab_2022b</strain>
    </source>
</reference>
<dbReference type="EMBL" id="JAPXFL010000012">
    <property type="protein sequence ID" value="KAK9498729.1"/>
    <property type="molecule type" value="Genomic_DNA"/>
</dbReference>
<dbReference type="AlphaFoldDB" id="A0AAW1CR42"/>
<comment type="caution">
    <text evidence="1">The sequence shown here is derived from an EMBL/GenBank/DDBJ whole genome shotgun (WGS) entry which is preliminary data.</text>
</comment>
<gene>
    <name evidence="1" type="ORF">O3M35_003299</name>
</gene>
<protein>
    <submittedName>
        <fullName evidence="1">Uncharacterized protein</fullName>
    </submittedName>
</protein>